<feature type="transmembrane region" description="Helical" evidence="10">
    <location>
        <begin position="174"/>
        <end position="194"/>
    </location>
</feature>
<dbReference type="GO" id="GO:0005923">
    <property type="term" value="C:bicellular tight junction"/>
    <property type="evidence" value="ECO:0007669"/>
    <property type="project" value="UniProtKB-SubCell"/>
</dbReference>
<evidence type="ECO:0000256" key="7">
    <source>
        <dbReference type="ARBA" id="ARBA00022949"/>
    </source>
</evidence>
<dbReference type="GO" id="GO:0005198">
    <property type="term" value="F:structural molecule activity"/>
    <property type="evidence" value="ECO:0007669"/>
    <property type="project" value="InterPro"/>
</dbReference>
<evidence type="ECO:0000256" key="10">
    <source>
        <dbReference type="SAM" id="Phobius"/>
    </source>
</evidence>
<protein>
    <submittedName>
        <fullName evidence="11">Claudin-34</fullName>
    </submittedName>
</protein>
<comment type="caution">
    <text evidence="11">The sequence shown here is derived from an EMBL/GenBank/DDBJ whole genome shotgun (WGS) entry which is preliminary data.</text>
</comment>
<evidence type="ECO:0000313" key="11">
    <source>
        <dbReference type="EMBL" id="KAH0504127.1"/>
    </source>
</evidence>
<feature type="transmembrane region" description="Helical" evidence="10">
    <location>
        <begin position="133"/>
        <end position="153"/>
    </location>
</feature>
<dbReference type="EMBL" id="JAATJU010025235">
    <property type="protein sequence ID" value="KAH0504127.1"/>
    <property type="molecule type" value="Genomic_DNA"/>
</dbReference>
<dbReference type="Proteomes" id="UP000710432">
    <property type="component" value="Unassembled WGS sequence"/>
</dbReference>
<dbReference type="InterPro" id="IPR004031">
    <property type="entry name" value="PMP22/EMP/MP20/Claudin"/>
</dbReference>
<reference evidence="11" key="1">
    <citation type="submission" date="2020-03" db="EMBL/GenBank/DDBJ databases">
        <title>Studies in the Genomics of Life Span.</title>
        <authorList>
            <person name="Glass D."/>
        </authorList>
    </citation>
    <scope>NUCLEOTIDE SEQUENCE</scope>
    <source>
        <strain evidence="11">LTLLF</strain>
        <tissue evidence="11">Muscle</tissue>
    </source>
</reference>
<keyword evidence="6 10" id="KW-0812">Transmembrane</keyword>
<evidence type="ECO:0000256" key="2">
    <source>
        <dbReference type="ARBA" id="ARBA00004651"/>
    </source>
</evidence>
<evidence type="ECO:0000256" key="4">
    <source>
        <dbReference type="ARBA" id="ARBA00022427"/>
    </source>
</evidence>
<feature type="transmembrane region" description="Helical" evidence="10">
    <location>
        <begin position="56"/>
        <end position="75"/>
    </location>
</feature>
<evidence type="ECO:0000256" key="6">
    <source>
        <dbReference type="ARBA" id="ARBA00022692"/>
    </source>
</evidence>
<gene>
    <name evidence="11" type="ORF">LTLLF_184070</name>
</gene>
<proteinExistence type="inferred from homology"/>
<evidence type="ECO:0000313" key="12">
    <source>
        <dbReference type="Proteomes" id="UP000710432"/>
    </source>
</evidence>
<evidence type="ECO:0000256" key="8">
    <source>
        <dbReference type="ARBA" id="ARBA00022989"/>
    </source>
</evidence>
<comment type="similarity">
    <text evidence="3">Belongs to the claudin family.</text>
</comment>
<dbReference type="AlphaFoldDB" id="A0A8J6KVC6"/>
<evidence type="ECO:0000256" key="1">
    <source>
        <dbReference type="ARBA" id="ARBA00004435"/>
    </source>
</evidence>
<keyword evidence="8 10" id="KW-1133">Transmembrane helix</keyword>
<dbReference type="GO" id="GO:0005886">
    <property type="term" value="C:plasma membrane"/>
    <property type="evidence" value="ECO:0007669"/>
    <property type="project" value="UniProtKB-SubCell"/>
</dbReference>
<keyword evidence="9 10" id="KW-0472">Membrane</keyword>
<keyword evidence="5" id="KW-1003">Cell membrane</keyword>
<sequence length="253" mass="28156">MRGKEEILKEEGSRVVVAHAFNPSTREAEAGGSLCLVFSVTIVMASRPASWQLGDFALTTLAWILCSVSMCLSQWRVWCFREPMDSKPRMTLVGLWKTCIYHQEGNSNISKVCYKYNYQDSFIPLDIRVAQHLLLISSFLGMIATVTVIAAPWKISSGRRRKKDTYNPFILPGILNIIASSFVFLSTLFNYLSIIRNDGIDFPPSFHTPSFPDIQKVGTALAMATLSSFLSLVGGIISLSFTLPQHSGKYSVI</sequence>
<accession>A0A8J6KVC6</accession>
<dbReference type="InterPro" id="IPR006187">
    <property type="entry name" value="Claudin"/>
</dbReference>
<evidence type="ECO:0000256" key="9">
    <source>
        <dbReference type="ARBA" id="ARBA00023136"/>
    </source>
</evidence>
<evidence type="ECO:0000256" key="3">
    <source>
        <dbReference type="ARBA" id="ARBA00008295"/>
    </source>
</evidence>
<feature type="transmembrane region" description="Helical" evidence="10">
    <location>
        <begin position="214"/>
        <end position="241"/>
    </location>
</feature>
<organism evidence="11 12">
    <name type="scientific">Microtus ochrogaster</name>
    <name type="common">Prairie vole</name>
    <dbReference type="NCBI Taxonomy" id="79684"/>
    <lineage>
        <taxon>Eukaryota</taxon>
        <taxon>Metazoa</taxon>
        <taxon>Chordata</taxon>
        <taxon>Craniata</taxon>
        <taxon>Vertebrata</taxon>
        <taxon>Euteleostomi</taxon>
        <taxon>Mammalia</taxon>
        <taxon>Eutheria</taxon>
        <taxon>Euarchontoglires</taxon>
        <taxon>Glires</taxon>
        <taxon>Rodentia</taxon>
        <taxon>Myomorpha</taxon>
        <taxon>Muroidea</taxon>
        <taxon>Cricetidae</taxon>
        <taxon>Arvicolinae</taxon>
        <taxon>Microtus</taxon>
    </lineage>
</organism>
<dbReference type="Gene3D" id="1.20.140.150">
    <property type="match status" value="1"/>
</dbReference>
<keyword evidence="4" id="KW-0796">Tight junction</keyword>
<dbReference type="PANTHER" id="PTHR12002">
    <property type="entry name" value="CLAUDIN"/>
    <property type="match status" value="1"/>
</dbReference>
<dbReference type="Pfam" id="PF13903">
    <property type="entry name" value="Claudin_2"/>
    <property type="match status" value="1"/>
</dbReference>
<evidence type="ECO:0000256" key="5">
    <source>
        <dbReference type="ARBA" id="ARBA00022475"/>
    </source>
</evidence>
<name>A0A8J6KVC6_MICOH</name>
<keyword evidence="7" id="KW-0965">Cell junction</keyword>
<comment type="subcellular location">
    <subcellularLocation>
        <location evidence="1">Cell junction</location>
        <location evidence="1">Tight junction</location>
    </subcellularLocation>
    <subcellularLocation>
        <location evidence="2">Cell membrane</location>
        <topology evidence="2">Multi-pass membrane protein</topology>
    </subcellularLocation>
</comment>